<dbReference type="Pfam" id="PF02373">
    <property type="entry name" value="JmjC"/>
    <property type="match status" value="1"/>
</dbReference>
<proteinExistence type="predicted"/>
<feature type="region of interest" description="Disordered" evidence="1">
    <location>
        <begin position="471"/>
        <end position="651"/>
    </location>
</feature>
<gene>
    <name evidence="3" type="ORF">NKR19_g3433</name>
</gene>
<dbReference type="InterPro" id="IPR003347">
    <property type="entry name" value="JmjC_dom"/>
</dbReference>
<accession>A0AA38SGV6</accession>
<dbReference type="GO" id="GO:0032454">
    <property type="term" value="F:histone H3K9 demethylase activity"/>
    <property type="evidence" value="ECO:0007669"/>
    <property type="project" value="TreeGrafter"/>
</dbReference>
<dbReference type="PANTHER" id="PTHR10694">
    <property type="entry name" value="LYSINE-SPECIFIC DEMETHYLASE"/>
    <property type="match status" value="1"/>
</dbReference>
<feature type="compositionally biased region" description="Low complexity" evidence="1">
    <location>
        <begin position="506"/>
        <end position="517"/>
    </location>
</feature>
<dbReference type="GO" id="GO:0000785">
    <property type="term" value="C:chromatin"/>
    <property type="evidence" value="ECO:0007669"/>
    <property type="project" value="TreeGrafter"/>
</dbReference>
<feature type="region of interest" description="Disordered" evidence="1">
    <location>
        <begin position="680"/>
        <end position="701"/>
    </location>
</feature>
<organism evidence="3 4">
    <name type="scientific">Coniochaeta hoffmannii</name>
    <dbReference type="NCBI Taxonomy" id="91930"/>
    <lineage>
        <taxon>Eukaryota</taxon>
        <taxon>Fungi</taxon>
        <taxon>Dikarya</taxon>
        <taxon>Ascomycota</taxon>
        <taxon>Pezizomycotina</taxon>
        <taxon>Sordariomycetes</taxon>
        <taxon>Sordariomycetidae</taxon>
        <taxon>Coniochaetales</taxon>
        <taxon>Coniochaetaceae</taxon>
        <taxon>Coniochaeta</taxon>
    </lineage>
</organism>
<dbReference type="PANTHER" id="PTHR10694:SF7">
    <property type="entry name" value="[HISTONE H3]-TRIMETHYL-L-LYSINE(9) DEMETHYLASE"/>
    <property type="match status" value="1"/>
</dbReference>
<comment type="caution">
    <text evidence="3">The sequence shown here is derived from an EMBL/GenBank/DDBJ whole genome shotgun (WGS) entry which is preliminary data.</text>
</comment>
<evidence type="ECO:0000313" key="3">
    <source>
        <dbReference type="EMBL" id="KAJ9158322.1"/>
    </source>
</evidence>
<evidence type="ECO:0000259" key="2">
    <source>
        <dbReference type="Pfam" id="PF02373"/>
    </source>
</evidence>
<evidence type="ECO:0000256" key="1">
    <source>
        <dbReference type="SAM" id="MobiDB-lite"/>
    </source>
</evidence>
<feature type="region of interest" description="Disordered" evidence="1">
    <location>
        <begin position="406"/>
        <end position="426"/>
    </location>
</feature>
<dbReference type="Proteomes" id="UP001174691">
    <property type="component" value="Unassembled WGS sequence"/>
</dbReference>
<dbReference type="GO" id="GO:0005634">
    <property type="term" value="C:nucleus"/>
    <property type="evidence" value="ECO:0007669"/>
    <property type="project" value="TreeGrafter"/>
</dbReference>
<feature type="domain" description="JmjC" evidence="2">
    <location>
        <begin position="192"/>
        <end position="327"/>
    </location>
</feature>
<dbReference type="GO" id="GO:0010468">
    <property type="term" value="P:regulation of gene expression"/>
    <property type="evidence" value="ECO:0007669"/>
    <property type="project" value="TreeGrafter"/>
</dbReference>
<dbReference type="GO" id="GO:0051864">
    <property type="term" value="F:histone H3K36 demethylase activity"/>
    <property type="evidence" value="ECO:0007669"/>
    <property type="project" value="TreeGrafter"/>
</dbReference>
<keyword evidence="4" id="KW-1185">Reference proteome</keyword>
<sequence>MDPLSELYSTVPDLLLAQATILAGHVCLTAASRERRGSLKCPSLAAAHRFGQGNKEYARPRHLDGEQAAVVRQLGFHKIVALDRDGEPVMVLLEEDGLRAALDGSEDKNAYTTHEFRRVEDNEGRLGRGLINDAACNPPQGAIQYYIGDVDNTGTNLPAGDILKPLLASRFDTTEAENIPGFTSVYLHVSAVPRSGSGMHAEDFWFPSNHVLASGRPKVWLSLSRTPDNLDKLERLCHELYGQAVRAGTVQKDDKDNAAACCLEDHPCACPQCLRHKAMVTSPDALDEAGVEYRVVPQLAPEIIATLAGQSYHQVVNEGPNIASAINSRLLHTGYEERDRGECAACSAAGCGNGEHPISQKNIDGLRPLKIDPLDETVGAYPRPVLASLFAPRGVVTLGQTEARATLDEHEKGATGRRERGRCTTDKSALRSMLADLKAAMRRVSGDGLADAQQLAARMVSELEGKIEVSAPEVTRVGGPSRDGSAAETGARRPVGHATEMQRPDTAPGAKTATTTASGEQGGGADGNRSTQSDDGAPRTPTRAPSSSPSPSLPDLDTLPARATASRTANATAQSVAVADRAPAQPSKANTARAGSPRAKTAKTNTIQSRASQNITVKPCTSTPNTLATKRSRKHTATAACSKQPAKKKQCRADIPDLPAFRLAEATALVDRRAAAMEAGEVFGDNEDGEGDDEDDAEEVW</sequence>
<evidence type="ECO:0000313" key="4">
    <source>
        <dbReference type="Proteomes" id="UP001174691"/>
    </source>
</evidence>
<dbReference type="EMBL" id="JANBVN010000038">
    <property type="protein sequence ID" value="KAJ9158322.1"/>
    <property type="molecule type" value="Genomic_DNA"/>
</dbReference>
<name>A0AA38SGV6_9PEZI</name>
<feature type="compositionally biased region" description="Polar residues" evidence="1">
    <location>
        <begin position="602"/>
        <end position="629"/>
    </location>
</feature>
<feature type="compositionally biased region" description="Low complexity" evidence="1">
    <location>
        <begin position="538"/>
        <end position="573"/>
    </location>
</feature>
<dbReference type="AlphaFoldDB" id="A0AA38SGV6"/>
<feature type="compositionally biased region" description="Acidic residues" evidence="1">
    <location>
        <begin position="684"/>
        <end position="701"/>
    </location>
</feature>
<dbReference type="Gene3D" id="2.60.120.650">
    <property type="entry name" value="Cupin"/>
    <property type="match status" value="1"/>
</dbReference>
<reference evidence="3" key="1">
    <citation type="submission" date="2022-07" db="EMBL/GenBank/DDBJ databases">
        <title>Fungi with potential for degradation of polypropylene.</title>
        <authorList>
            <person name="Gostincar C."/>
        </authorList>
    </citation>
    <scope>NUCLEOTIDE SEQUENCE</scope>
    <source>
        <strain evidence="3">EXF-13287</strain>
    </source>
</reference>
<protein>
    <recommendedName>
        <fullName evidence="2">JmjC domain-containing protein</fullName>
    </recommendedName>
</protein>